<evidence type="ECO:0000313" key="2">
    <source>
        <dbReference type="EnsemblMetazoa" id="CJA08279b.1"/>
    </source>
</evidence>
<name>A0A8R1DPZ7_CAEJA</name>
<evidence type="ECO:0000313" key="3">
    <source>
        <dbReference type="Proteomes" id="UP000005237"/>
    </source>
</evidence>
<protein>
    <submittedName>
        <fullName evidence="2">Uncharacterized protein</fullName>
    </submittedName>
</protein>
<keyword evidence="1" id="KW-0472">Membrane</keyword>
<keyword evidence="1" id="KW-0812">Transmembrane</keyword>
<reference evidence="3" key="1">
    <citation type="submission" date="2010-08" db="EMBL/GenBank/DDBJ databases">
        <authorList>
            <consortium name="Caenorhabditis japonica Sequencing Consortium"/>
            <person name="Wilson R.K."/>
        </authorList>
    </citation>
    <scope>NUCLEOTIDE SEQUENCE [LARGE SCALE GENOMIC DNA]</scope>
    <source>
        <strain evidence="3">DF5081</strain>
    </source>
</reference>
<sequence length="202" mass="23829">MFLQAIGKSQRRQRAAINVIFLFVFIALLLVGLFTIKRNTYHYIDKWALAEQISKNATQKALDENQAANFTEILWGADLELVYSDLVESGQNPDKDILLVVNTIIGVDDDVHDKRRWYVVIFTFVGTLVYGWNALRFVLWIDRKLEAFLDNSEIYENLGDENEFTDFVLDLRNQRMQRRPVEIKSVRFFVGICKYWKFRYDL</sequence>
<reference evidence="2" key="2">
    <citation type="submission" date="2022-06" db="UniProtKB">
        <authorList>
            <consortium name="EnsemblMetazoa"/>
        </authorList>
    </citation>
    <scope>IDENTIFICATION</scope>
    <source>
        <strain evidence="2">DF5081</strain>
    </source>
</reference>
<proteinExistence type="predicted"/>
<evidence type="ECO:0000256" key="1">
    <source>
        <dbReference type="SAM" id="Phobius"/>
    </source>
</evidence>
<feature type="transmembrane region" description="Helical" evidence="1">
    <location>
        <begin position="15"/>
        <end position="36"/>
    </location>
</feature>
<keyword evidence="1" id="KW-1133">Transmembrane helix</keyword>
<dbReference type="EnsemblMetazoa" id="CJA08279b.1">
    <property type="protein sequence ID" value="CJA08279b.1"/>
    <property type="gene ID" value="WBGene00127483"/>
</dbReference>
<keyword evidence="3" id="KW-1185">Reference proteome</keyword>
<accession>A0A8R1DPZ7</accession>
<dbReference type="Proteomes" id="UP000005237">
    <property type="component" value="Unassembled WGS sequence"/>
</dbReference>
<feature type="transmembrane region" description="Helical" evidence="1">
    <location>
        <begin position="117"/>
        <end position="135"/>
    </location>
</feature>
<organism evidence="2 3">
    <name type="scientific">Caenorhabditis japonica</name>
    <dbReference type="NCBI Taxonomy" id="281687"/>
    <lineage>
        <taxon>Eukaryota</taxon>
        <taxon>Metazoa</taxon>
        <taxon>Ecdysozoa</taxon>
        <taxon>Nematoda</taxon>
        <taxon>Chromadorea</taxon>
        <taxon>Rhabditida</taxon>
        <taxon>Rhabditina</taxon>
        <taxon>Rhabditomorpha</taxon>
        <taxon>Rhabditoidea</taxon>
        <taxon>Rhabditidae</taxon>
        <taxon>Peloderinae</taxon>
        <taxon>Caenorhabditis</taxon>
    </lineage>
</organism>
<dbReference type="AlphaFoldDB" id="A0A8R1DPZ7"/>